<feature type="binding site" evidence="8">
    <location>
        <position position="21"/>
    </location>
    <ligand>
        <name>glutathione</name>
        <dbReference type="ChEBI" id="CHEBI:57925"/>
    </ligand>
</feature>
<evidence type="ECO:0000313" key="12">
    <source>
        <dbReference type="Proteomes" id="UP000315782"/>
    </source>
</evidence>
<dbReference type="GO" id="GO:0046872">
    <property type="term" value="F:metal ion binding"/>
    <property type="evidence" value="ECO:0007669"/>
    <property type="project" value="UniProtKB-KW"/>
</dbReference>
<dbReference type="PANTHER" id="PTHR10293:SF72">
    <property type="entry name" value="MONOTHIOL GLUTAREDOXIN-S14, CHLOROPLASTIC"/>
    <property type="match status" value="1"/>
</dbReference>
<dbReference type="AlphaFoldDB" id="A0A520MI94"/>
<keyword evidence="2 9" id="KW-0001">2Fe-2S</keyword>
<gene>
    <name evidence="11" type="primary">grxD</name>
    <name evidence="11" type="ORF">EVA96_02325</name>
</gene>
<reference evidence="11 12" key="1">
    <citation type="submission" date="2019-02" db="EMBL/GenBank/DDBJ databases">
        <title>Prokaryotic population dynamics and viral predation in marine succession experiment using metagenomics: the confinement effect.</title>
        <authorList>
            <person name="Haro-Moreno J.M."/>
            <person name="Rodriguez-Valera F."/>
            <person name="Lopez-Perez M."/>
        </authorList>
    </citation>
    <scope>NUCLEOTIDE SEQUENCE [LARGE SCALE GENOMIC DNA]</scope>
    <source>
        <strain evidence="11">MED-G163</strain>
    </source>
</reference>
<dbReference type="PIRSF" id="PIRSF005894">
    <property type="entry name" value="Monothiol_GRX"/>
    <property type="match status" value="1"/>
</dbReference>
<dbReference type="NCBIfam" id="TIGR00365">
    <property type="entry name" value="Grx4 family monothiol glutaredoxin"/>
    <property type="match status" value="1"/>
</dbReference>
<dbReference type="InterPro" id="IPR004480">
    <property type="entry name" value="Monothiol_GRX-rel"/>
</dbReference>
<dbReference type="PROSITE" id="PS51354">
    <property type="entry name" value="GLUTAREDOXIN_2"/>
    <property type="match status" value="1"/>
</dbReference>
<keyword evidence="6" id="KW-0676">Redox-active center</keyword>
<evidence type="ECO:0000256" key="3">
    <source>
        <dbReference type="ARBA" id="ARBA00022723"/>
    </source>
</evidence>
<feature type="binding site" evidence="8">
    <location>
        <position position="70"/>
    </location>
    <ligand>
        <name>glutathione</name>
        <dbReference type="ChEBI" id="CHEBI:57925"/>
    </ligand>
</feature>
<dbReference type="Proteomes" id="UP000315782">
    <property type="component" value="Unassembled WGS sequence"/>
</dbReference>
<comment type="caution">
    <text evidence="11">The sequence shown here is derived from an EMBL/GenBank/DDBJ whole genome shotgun (WGS) entry which is preliminary data.</text>
</comment>
<evidence type="ECO:0000256" key="5">
    <source>
        <dbReference type="ARBA" id="ARBA00023014"/>
    </source>
</evidence>
<keyword evidence="4 9" id="KW-0408">Iron</keyword>
<dbReference type="GO" id="GO:0051537">
    <property type="term" value="F:2 iron, 2 sulfur cluster binding"/>
    <property type="evidence" value="ECO:0007669"/>
    <property type="project" value="UniProtKB-KW"/>
</dbReference>
<dbReference type="InterPro" id="IPR033658">
    <property type="entry name" value="GRX_PICOT-like"/>
</dbReference>
<dbReference type="PANTHER" id="PTHR10293">
    <property type="entry name" value="GLUTAREDOXIN FAMILY MEMBER"/>
    <property type="match status" value="1"/>
</dbReference>
<feature type="binding site" evidence="9">
    <location>
        <position position="29"/>
    </location>
    <ligand>
        <name>[2Fe-2S] cluster</name>
        <dbReference type="ChEBI" id="CHEBI:190135"/>
        <note>ligand shared between dimeric partners</note>
    </ligand>
</feature>
<evidence type="ECO:0000256" key="2">
    <source>
        <dbReference type="ARBA" id="ARBA00022714"/>
    </source>
</evidence>
<dbReference type="Pfam" id="PF00462">
    <property type="entry name" value="Glutaredoxin"/>
    <property type="match status" value="1"/>
</dbReference>
<dbReference type="InterPro" id="IPR014434">
    <property type="entry name" value="Monothiol_GRX"/>
</dbReference>
<evidence type="ECO:0000256" key="8">
    <source>
        <dbReference type="PIRSR" id="PIRSR005894-1"/>
    </source>
</evidence>
<dbReference type="EMBL" id="SHBI01000011">
    <property type="protein sequence ID" value="RZO20956.1"/>
    <property type="molecule type" value="Genomic_DNA"/>
</dbReference>
<comment type="similarity">
    <text evidence="1 7">Belongs to the glutaredoxin family. Monothiol subfamily.</text>
</comment>
<feature type="domain" description="Glutaredoxin" evidence="10">
    <location>
        <begin position="17"/>
        <end position="80"/>
    </location>
</feature>
<evidence type="ECO:0000259" key="10">
    <source>
        <dbReference type="Pfam" id="PF00462"/>
    </source>
</evidence>
<evidence type="ECO:0000256" key="7">
    <source>
        <dbReference type="PIRNR" id="PIRNR005894"/>
    </source>
</evidence>
<evidence type="ECO:0000256" key="9">
    <source>
        <dbReference type="PIRSR" id="PIRSR005894-2"/>
    </source>
</evidence>
<accession>A0A520MI94</accession>
<sequence>MDISEKLKQQIKDNDLLIYMKGTPYEPRCGFSAKTVQALIECEAQFSYVDILENNDVRATLPSVSDWPTFPQVFFQGELIGGADIVTQMHESGELKKMIANSSE</sequence>
<dbReference type="Gene3D" id="3.40.30.10">
    <property type="entry name" value="Glutaredoxin"/>
    <property type="match status" value="1"/>
</dbReference>
<evidence type="ECO:0000256" key="4">
    <source>
        <dbReference type="ARBA" id="ARBA00023004"/>
    </source>
</evidence>
<name>A0A520MI94_9GAMM</name>
<protein>
    <recommendedName>
        <fullName evidence="7">Glutaredoxin</fullName>
    </recommendedName>
</protein>
<dbReference type="InterPro" id="IPR002109">
    <property type="entry name" value="Glutaredoxin"/>
</dbReference>
<feature type="binding site" evidence="8">
    <location>
        <position position="58"/>
    </location>
    <ligand>
        <name>glutathione</name>
        <dbReference type="ChEBI" id="CHEBI:57925"/>
    </ligand>
</feature>
<dbReference type="CDD" id="cd03028">
    <property type="entry name" value="GRX_PICOT_like"/>
    <property type="match status" value="1"/>
</dbReference>
<dbReference type="SUPFAM" id="SSF52833">
    <property type="entry name" value="Thioredoxin-like"/>
    <property type="match status" value="1"/>
</dbReference>
<dbReference type="GO" id="GO:0015036">
    <property type="term" value="F:disulfide oxidoreductase activity"/>
    <property type="evidence" value="ECO:0007669"/>
    <property type="project" value="InterPro"/>
</dbReference>
<organism evidence="11 12">
    <name type="scientific">SAR86 cluster bacterium</name>
    <dbReference type="NCBI Taxonomy" id="2030880"/>
    <lineage>
        <taxon>Bacteria</taxon>
        <taxon>Pseudomonadati</taxon>
        <taxon>Pseudomonadota</taxon>
        <taxon>Gammaproteobacteria</taxon>
        <taxon>SAR86 cluster</taxon>
    </lineage>
</organism>
<feature type="binding site" evidence="8">
    <location>
        <begin position="83"/>
        <end position="84"/>
    </location>
    <ligand>
        <name>glutathione</name>
        <dbReference type="ChEBI" id="CHEBI:57925"/>
    </ligand>
</feature>
<dbReference type="InterPro" id="IPR036249">
    <property type="entry name" value="Thioredoxin-like_sf"/>
</dbReference>
<evidence type="ECO:0000256" key="6">
    <source>
        <dbReference type="ARBA" id="ARBA00023284"/>
    </source>
</evidence>
<keyword evidence="5 9" id="KW-0411">Iron-sulfur</keyword>
<keyword evidence="3 9" id="KW-0479">Metal-binding</keyword>
<evidence type="ECO:0000313" key="11">
    <source>
        <dbReference type="EMBL" id="RZO20956.1"/>
    </source>
</evidence>
<proteinExistence type="inferred from homology"/>
<evidence type="ECO:0000256" key="1">
    <source>
        <dbReference type="ARBA" id="ARBA00009630"/>
    </source>
</evidence>